<evidence type="ECO:0000256" key="4">
    <source>
        <dbReference type="ARBA" id="ARBA00023163"/>
    </source>
</evidence>
<dbReference type="Proteomes" id="UP001239909">
    <property type="component" value="Unassembled WGS sequence"/>
</dbReference>
<feature type="domain" description="HTH lysR-type" evidence="5">
    <location>
        <begin position="6"/>
        <end position="63"/>
    </location>
</feature>
<dbReference type="PANTHER" id="PTHR30126:SF21">
    <property type="entry name" value="TRANSCRIPTIONAL REGULATOR-RELATED"/>
    <property type="match status" value="1"/>
</dbReference>
<dbReference type="PANTHER" id="PTHR30126">
    <property type="entry name" value="HTH-TYPE TRANSCRIPTIONAL REGULATOR"/>
    <property type="match status" value="1"/>
</dbReference>
<proteinExistence type="inferred from homology"/>
<keyword evidence="4" id="KW-0804">Transcription</keyword>
<evidence type="ECO:0000259" key="5">
    <source>
        <dbReference type="PROSITE" id="PS50931"/>
    </source>
</evidence>
<dbReference type="InterPro" id="IPR036390">
    <property type="entry name" value="WH_DNA-bd_sf"/>
</dbReference>
<evidence type="ECO:0000256" key="1">
    <source>
        <dbReference type="ARBA" id="ARBA00009437"/>
    </source>
</evidence>
<comment type="caution">
    <text evidence="6">The sequence shown here is derived from an EMBL/GenBank/DDBJ whole genome shotgun (WGS) entry which is preliminary data.</text>
</comment>
<organism evidence="6 7">
    <name type="scientific">Paralimibaculum aggregatum</name>
    <dbReference type="NCBI Taxonomy" id="3036245"/>
    <lineage>
        <taxon>Bacteria</taxon>
        <taxon>Pseudomonadati</taxon>
        <taxon>Pseudomonadota</taxon>
        <taxon>Alphaproteobacteria</taxon>
        <taxon>Rhodobacterales</taxon>
        <taxon>Paracoccaceae</taxon>
        <taxon>Paralimibaculum</taxon>
    </lineage>
</organism>
<name>A0ABQ6LMW7_9RHOB</name>
<evidence type="ECO:0000256" key="3">
    <source>
        <dbReference type="ARBA" id="ARBA00023125"/>
    </source>
</evidence>
<dbReference type="SUPFAM" id="SSF46785">
    <property type="entry name" value="Winged helix' DNA-binding domain"/>
    <property type="match status" value="1"/>
</dbReference>
<gene>
    <name evidence="6" type="ORF">LNKW23_37570</name>
</gene>
<dbReference type="Pfam" id="PF00126">
    <property type="entry name" value="HTH_1"/>
    <property type="match status" value="1"/>
</dbReference>
<protein>
    <submittedName>
        <fullName evidence="6">LysR family transcriptional regulator</fullName>
    </submittedName>
</protein>
<dbReference type="InterPro" id="IPR005119">
    <property type="entry name" value="LysR_subst-bd"/>
</dbReference>
<keyword evidence="2" id="KW-0805">Transcription regulation</keyword>
<keyword evidence="7" id="KW-1185">Reference proteome</keyword>
<dbReference type="InterPro" id="IPR036388">
    <property type="entry name" value="WH-like_DNA-bd_sf"/>
</dbReference>
<dbReference type="Gene3D" id="1.10.10.10">
    <property type="entry name" value="Winged helix-like DNA-binding domain superfamily/Winged helix DNA-binding domain"/>
    <property type="match status" value="1"/>
</dbReference>
<dbReference type="Gene3D" id="3.40.190.10">
    <property type="entry name" value="Periplasmic binding protein-like II"/>
    <property type="match status" value="2"/>
</dbReference>
<evidence type="ECO:0000313" key="6">
    <source>
        <dbReference type="EMBL" id="GMG84541.1"/>
    </source>
</evidence>
<keyword evidence="3" id="KW-0238">DNA-binding</keyword>
<evidence type="ECO:0000256" key="2">
    <source>
        <dbReference type="ARBA" id="ARBA00023015"/>
    </source>
</evidence>
<dbReference type="EMBL" id="BSYI01000038">
    <property type="protein sequence ID" value="GMG84541.1"/>
    <property type="molecule type" value="Genomic_DNA"/>
</dbReference>
<dbReference type="PROSITE" id="PS50931">
    <property type="entry name" value="HTH_LYSR"/>
    <property type="match status" value="1"/>
</dbReference>
<sequence length="321" mass="35378">MNTWGMDILLVRTFLEIAATGSFVAASKRLFVTQSAVSLRVQKLEASLGRTLFERSKAGAELTPAGREFERYALSMLKVWEEARQQIAIPEGFTESIHIGAQYSLWPRLGFRWIDALRRAMPEISIRAELGMPDRLTRFLIEGVTQMALLYTPQARPGLQLEQILEEELVLVAAWPEPDMDIAGRYAFVDWGPEFVHAHALHLPELTNPGLTLALGALSAEYIIGRELAAYLPARAVKTHLDSGRLHLVPGAPSFPYPAWAAWREDMDEGILAEALAQLRHVAANADAEQEAVMGDLAELSEDGEVATLGDHVETLPGSSS</sequence>
<reference evidence="6 7" key="1">
    <citation type="submission" date="2023-04" db="EMBL/GenBank/DDBJ databases">
        <title>Marinoamorphus aggregata gen. nov., sp. Nov., isolate from tissue of brittle star Ophioplocus japonicus.</title>
        <authorList>
            <person name="Kawano K."/>
            <person name="Sawayama S."/>
            <person name="Nakagawa S."/>
        </authorList>
    </citation>
    <scope>NUCLEOTIDE SEQUENCE [LARGE SCALE GENOMIC DNA]</scope>
    <source>
        <strain evidence="6 7">NKW23</strain>
    </source>
</reference>
<dbReference type="PRINTS" id="PR00039">
    <property type="entry name" value="HTHLYSR"/>
</dbReference>
<accession>A0ABQ6LMW7</accession>
<evidence type="ECO:0000313" key="7">
    <source>
        <dbReference type="Proteomes" id="UP001239909"/>
    </source>
</evidence>
<dbReference type="Pfam" id="PF03466">
    <property type="entry name" value="LysR_substrate"/>
    <property type="match status" value="1"/>
</dbReference>
<dbReference type="InterPro" id="IPR000847">
    <property type="entry name" value="LysR_HTH_N"/>
</dbReference>
<dbReference type="SUPFAM" id="SSF53850">
    <property type="entry name" value="Periplasmic binding protein-like II"/>
    <property type="match status" value="1"/>
</dbReference>
<comment type="similarity">
    <text evidence="1">Belongs to the LysR transcriptional regulatory family.</text>
</comment>